<name>A0A1M5MN89_9GAMM</name>
<dbReference type="OrthoDB" id="9785953at2"/>
<sequence length="580" mass="61938">MKKTGAALVRHALEQIGVKHTFGIPGVHNTEIYDELNRSEQITPHLVTHEVGGAFAADAISRTDTSIGTLVLVPAAGLTHAASGIAEAFLDGIPMLVLSGGVRTDTGAHYQLHDIDQHALMAPITKASFKPQRYEEIIPMIYQAYQVATGDEPGPVYVEIPVNLQLIAGEVDSLPEYQPPVPELAERDTALTAATKLLLGAKKPGIFIGWGARGASEAIGQLASQIGAPVATTLQGLSALPASHPLHTGMGFGPSAVPAAKNAFADCDCLLAIGTRFSEIPTGSYGCTVPENLIHLDINPEVFSKNYPAKVTLQGDAADLLPKLLDQVCTQQPVATEHQPLLDQIAKDKADYLAAWLAHDSGERVNPGHFFQALRKSLNDDALVVADDGNHTFLTAELMPINCIGGFISPTDFNAMGYCIPAVNGAKLAQPQRQVVGIVGDGAAQMTGMEALTASHKQLGVVYFLFNDGELSQIAQAQKVPYNRKTCTLLPQVNWRALAEATGCHHLALTRNSDCDAVIAEAMALAELGQPAFVEVQIDYSKSTAFTAGTVKTNFKRFDLNTKVRFMSRALWRRLSGGDE</sequence>
<dbReference type="InterPro" id="IPR012001">
    <property type="entry name" value="Thiamin_PyroP_enz_TPP-bd_dom"/>
</dbReference>
<evidence type="ECO:0000313" key="8">
    <source>
        <dbReference type="Proteomes" id="UP000184268"/>
    </source>
</evidence>
<dbReference type="GO" id="GO:0005948">
    <property type="term" value="C:acetolactate synthase complex"/>
    <property type="evidence" value="ECO:0007669"/>
    <property type="project" value="TreeGrafter"/>
</dbReference>
<proteinExistence type="inferred from homology"/>
<dbReference type="RefSeq" id="WP_067654057.1">
    <property type="nucleotide sequence ID" value="NZ_FQXG01000001.1"/>
</dbReference>
<evidence type="ECO:0000259" key="4">
    <source>
        <dbReference type="Pfam" id="PF00205"/>
    </source>
</evidence>
<organism evidence="7 8">
    <name type="scientific">Ferrimonas marina</name>
    <dbReference type="NCBI Taxonomy" id="299255"/>
    <lineage>
        <taxon>Bacteria</taxon>
        <taxon>Pseudomonadati</taxon>
        <taxon>Pseudomonadota</taxon>
        <taxon>Gammaproteobacteria</taxon>
        <taxon>Alteromonadales</taxon>
        <taxon>Ferrimonadaceae</taxon>
        <taxon>Ferrimonas</taxon>
    </lineage>
</organism>
<dbReference type="GO" id="GO:0000287">
    <property type="term" value="F:magnesium ion binding"/>
    <property type="evidence" value="ECO:0007669"/>
    <property type="project" value="InterPro"/>
</dbReference>
<dbReference type="Gene3D" id="3.40.50.970">
    <property type="match status" value="2"/>
</dbReference>
<dbReference type="EMBL" id="FQXG01000001">
    <property type="protein sequence ID" value="SHG78705.1"/>
    <property type="molecule type" value="Genomic_DNA"/>
</dbReference>
<dbReference type="Gene3D" id="3.40.50.1220">
    <property type="entry name" value="TPP-binding domain"/>
    <property type="match status" value="1"/>
</dbReference>
<dbReference type="CDD" id="cd07035">
    <property type="entry name" value="TPP_PYR_POX_like"/>
    <property type="match status" value="1"/>
</dbReference>
<dbReference type="GO" id="GO:0050660">
    <property type="term" value="F:flavin adenine dinucleotide binding"/>
    <property type="evidence" value="ECO:0007669"/>
    <property type="project" value="TreeGrafter"/>
</dbReference>
<dbReference type="Pfam" id="PF02776">
    <property type="entry name" value="TPP_enzyme_N"/>
    <property type="match status" value="1"/>
</dbReference>
<dbReference type="GO" id="GO:0003984">
    <property type="term" value="F:acetolactate synthase activity"/>
    <property type="evidence" value="ECO:0007669"/>
    <property type="project" value="TreeGrafter"/>
</dbReference>
<feature type="domain" description="Thiamine pyrophosphate enzyme TPP-binding" evidence="5">
    <location>
        <begin position="389"/>
        <end position="536"/>
    </location>
</feature>
<comment type="similarity">
    <text evidence="1 3">Belongs to the TPP enzyme family.</text>
</comment>
<evidence type="ECO:0000256" key="3">
    <source>
        <dbReference type="RuleBase" id="RU362132"/>
    </source>
</evidence>
<dbReference type="GO" id="GO:0009097">
    <property type="term" value="P:isoleucine biosynthetic process"/>
    <property type="evidence" value="ECO:0007669"/>
    <property type="project" value="TreeGrafter"/>
</dbReference>
<dbReference type="CDD" id="cd00568">
    <property type="entry name" value="TPP_enzymes"/>
    <property type="match status" value="1"/>
</dbReference>
<evidence type="ECO:0000259" key="5">
    <source>
        <dbReference type="Pfam" id="PF02775"/>
    </source>
</evidence>
<evidence type="ECO:0000256" key="1">
    <source>
        <dbReference type="ARBA" id="ARBA00007812"/>
    </source>
</evidence>
<dbReference type="InterPro" id="IPR011766">
    <property type="entry name" value="TPP_enzyme_TPP-bd"/>
</dbReference>
<reference evidence="7 8" key="1">
    <citation type="submission" date="2016-11" db="EMBL/GenBank/DDBJ databases">
        <authorList>
            <person name="Jaros S."/>
            <person name="Januszkiewicz K."/>
            <person name="Wedrychowicz H."/>
        </authorList>
    </citation>
    <scope>NUCLEOTIDE SEQUENCE [LARGE SCALE GENOMIC DNA]</scope>
    <source>
        <strain evidence="7 8">DSM 16917</strain>
    </source>
</reference>
<dbReference type="PANTHER" id="PTHR18968:SF13">
    <property type="entry name" value="ACETOLACTATE SYNTHASE CATALYTIC SUBUNIT, MITOCHONDRIAL"/>
    <property type="match status" value="1"/>
</dbReference>
<dbReference type="InterPro" id="IPR029061">
    <property type="entry name" value="THDP-binding"/>
</dbReference>
<evidence type="ECO:0000313" key="7">
    <source>
        <dbReference type="EMBL" id="SHG78705.1"/>
    </source>
</evidence>
<dbReference type="GO" id="GO:0009099">
    <property type="term" value="P:L-valine biosynthetic process"/>
    <property type="evidence" value="ECO:0007669"/>
    <property type="project" value="TreeGrafter"/>
</dbReference>
<evidence type="ECO:0000256" key="2">
    <source>
        <dbReference type="ARBA" id="ARBA00023052"/>
    </source>
</evidence>
<dbReference type="SUPFAM" id="SSF52518">
    <property type="entry name" value="Thiamin diphosphate-binding fold (THDP-binding)"/>
    <property type="match status" value="2"/>
</dbReference>
<keyword evidence="2 3" id="KW-0786">Thiamine pyrophosphate</keyword>
<accession>A0A1M5MN89</accession>
<dbReference type="Pfam" id="PF00205">
    <property type="entry name" value="TPP_enzyme_M"/>
    <property type="match status" value="1"/>
</dbReference>
<evidence type="ECO:0000259" key="6">
    <source>
        <dbReference type="Pfam" id="PF02776"/>
    </source>
</evidence>
<dbReference type="InterPro" id="IPR012000">
    <property type="entry name" value="Thiamin_PyroP_enz_cen_dom"/>
</dbReference>
<dbReference type="GO" id="GO:0030976">
    <property type="term" value="F:thiamine pyrophosphate binding"/>
    <property type="evidence" value="ECO:0007669"/>
    <property type="project" value="InterPro"/>
</dbReference>
<keyword evidence="8" id="KW-1185">Reference proteome</keyword>
<dbReference type="InterPro" id="IPR029035">
    <property type="entry name" value="DHS-like_NAD/FAD-binding_dom"/>
</dbReference>
<dbReference type="PANTHER" id="PTHR18968">
    <property type="entry name" value="THIAMINE PYROPHOSPHATE ENZYMES"/>
    <property type="match status" value="1"/>
</dbReference>
<dbReference type="Pfam" id="PF02775">
    <property type="entry name" value="TPP_enzyme_C"/>
    <property type="match status" value="1"/>
</dbReference>
<dbReference type="SUPFAM" id="SSF52467">
    <property type="entry name" value="DHS-like NAD/FAD-binding domain"/>
    <property type="match status" value="1"/>
</dbReference>
<dbReference type="STRING" id="299255.SAMN02745129_0708"/>
<protein>
    <submittedName>
        <fullName evidence="7">Acetolactate synthase-1/2/3 large subunit</fullName>
    </submittedName>
</protein>
<dbReference type="InterPro" id="IPR045229">
    <property type="entry name" value="TPP_enz"/>
</dbReference>
<gene>
    <name evidence="7" type="ORF">SAMN02745129_0708</name>
</gene>
<feature type="domain" description="Thiamine pyrophosphate enzyme N-terminal TPP-binding" evidence="6">
    <location>
        <begin position="4"/>
        <end position="120"/>
    </location>
</feature>
<feature type="domain" description="Thiamine pyrophosphate enzyme central" evidence="4">
    <location>
        <begin position="192"/>
        <end position="324"/>
    </location>
</feature>
<dbReference type="AlphaFoldDB" id="A0A1M5MN89"/>
<dbReference type="Proteomes" id="UP000184268">
    <property type="component" value="Unassembled WGS sequence"/>
</dbReference>